<dbReference type="InterPro" id="IPR000719">
    <property type="entry name" value="Prot_kinase_dom"/>
</dbReference>
<dbReference type="AlphaFoldDB" id="A0A218W1N7"/>
<evidence type="ECO:0000259" key="21">
    <source>
        <dbReference type="PROSITE" id="PS50011"/>
    </source>
</evidence>
<feature type="signal peptide" evidence="20">
    <location>
        <begin position="1"/>
        <end position="22"/>
    </location>
</feature>
<evidence type="ECO:0000256" key="19">
    <source>
        <dbReference type="SAM" id="Phobius"/>
    </source>
</evidence>
<feature type="domain" description="Protein kinase" evidence="21">
    <location>
        <begin position="480"/>
        <end position="779"/>
    </location>
</feature>
<evidence type="ECO:0000256" key="7">
    <source>
        <dbReference type="ARBA" id="ARBA00022692"/>
    </source>
</evidence>
<dbReference type="InterPro" id="IPR051824">
    <property type="entry name" value="LRR_Rcpt-Like_S/T_Kinase"/>
</dbReference>
<accession>A0A218W1N7</accession>
<keyword evidence="5" id="KW-0433">Leucine-rich repeat</keyword>
<evidence type="ECO:0000256" key="10">
    <source>
        <dbReference type="ARBA" id="ARBA00022741"/>
    </source>
</evidence>
<dbReference type="SUPFAM" id="SSF52058">
    <property type="entry name" value="L domain-like"/>
    <property type="match status" value="1"/>
</dbReference>
<keyword evidence="8 20" id="KW-0732">Signal</keyword>
<keyword evidence="9" id="KW-0677">Repeat</keyword>
<keyword evidence="15" id="KW-0675">Receptor</keyword>
<dbReference type="PROSITE" id="PS00108">
    <property type="entry name" value="PROTEIN_KINASE_ST"/>
    <property type="match status" value="1"/>
</dbReference>
<dbReference type="Gene3D" id="1.10.510.10">
    <property type="entry name" value="Transferase(Phosphotransferase) domain 1"/>
    <property type="match status" value="1"/>
</dbReference>
<dbReference type="Proteomes" id="UP000197138">
    <property type="component" value="Unassembled WGS sequence"/>
</dbReference>
<keyword evidence="7 19" id="KW-0812">Transmembrane</keyword>
<protein>
    <recommendedName>
        <fullName evidence="2">non-specific serine/threonine protein kinase</fullName>
        <ecNumber evidence="2">2.7.11.1</ecNumber>
    </recommendedName>
</protein>
<dbReference type="SMART" id="SM00220">
    <property type="entry name" value="S_TKc"/>
    <property type="match status" value="1"/>
</dbReference>
<evidence type="ECO:0000256" key="18">
    <source>
        <dbReference type="ARBA" id="ARBA00048679"/>
    </source>
</evidence>
<dbReference type="InterPro" id="IPR011009">
    <property type="entry name" value="Kinase-like_dom_sf"/>
</dbReference>
<evidence type="ECO:0000313" key="22">
    <source>
        <dbReference type="EMBL" id="OWM66747.1"/>
    </source>
</evidence>
<name>A0A218W1N7_PUNGR</name>
<dbReference type="GO" id="GO:0005524">
    <property type="term" value="F:ATP binding"/>
    <property type="evidence" value="ECO:0007669"/>
    <property type="project" value="UniProtKB-KW"/>
</dbReference>
<dbReference type="GO" id="GO:0016020">
    <property type="term" value="C:membrane"/>
    <property type="evidence" value="ECO:0007669"/>
    <property type="project" value="UniProtKB-SubCell"/>
</dbReference>
<evidence type="ECO:0000256" key="2">
    <source>
        <dbReference type="ARBA" id="ARBA00012513"/>
    </source>
</evidence>
<dbReference type="PROSITE" id="PS50011">
    <property type="entry name" value="PROTEIN_KINASE_DOM"/>
    <property type="match status" value="1"/>
</dbReference>
<evidence type="ECO:0000256" key="13">
    <source>
        <dbReference type="ARBA" id="ARBA00022989"/>
    </source>
</evidence>
<dbReference type="InterPro" id="IPR032675">
    <property type="entry name" value="LRR_dom_sf"/>
</dbReference>
<keyword evidence="14 19" id="KW-0472">Membrane</keyword>
<dbReference type="InterPro" id="IPR055414">
    <property type="entry name" value="LRR_R13L4/SHOC2-like"/>
</dbReference>
<dbReference type="GO" id="GO:0004674">
    <property type="term" value="F:protein serine/threonine kinase activity"/>
    <property type="evidence" value="ECO:0007669"/>
    <property type="project" value="UniProtKB-KW"/>
</dbReference>
<dbReference type="InterPro" id="IPR008271">
    <property type="entry name" value="Ser/Thr_kinase_AS"/>
</dbReference>
<dbReference type="EMBL" id="MTKT01005538">
    <property type="protein sequence ID" value="OWM66747.1"/>
    <property type="molecule type" value="Genomic_DNA"/>
</dbReference>
<evidence type="ECO:0000256" key="17">
    <source>
        <dbReference type="ARBA" id="ARBA00047899"/>
    </source>
</evidence>
<dbReference type="Pfam" id="PF00560">
    <property type="entry name" value="LRR_1"/>
    <property type="match status" value="1"/>
</dbReference>
<evidence type="ECO:0000256" key="20">
    <source>
        <dbReference type="SAM" id="SignalP"/>
    </source>
</evidence>
<dbReference type="InterPro" id="IPR001611">
    <property type="entry name" value="Leu-rich_rpt"/>
</dbReference>
<organism evidence="22 23">
    <name type="scientific">Punica granatum</name>
    <name type="common">Pomegranate</name>
    <dbReference type="NCBI Taxonomy" id="22663"/>
    <lineage>
        <taxon>Eukaryota</taxon>
        <taxon>Viridiplantae</taxon>
        <taxon>Streptophyta</taxon>
        <taxon>Embryophyta</taxon>
        <taxon>Tracheophyta</taxon>
        <taxon>Spermatophyta</taxon>
        <taxon>Magnoliopsida</taxon>
        <taxon>eudicotyledons</taxon>
        <taxon>Gunneridae</taxon>
        <taxon>Pentapetalae</taxon>
        <taxon>rosids</taxon>
        <taxon>malvids</taxon>
        <taxon>Myrtales</taxon>
        <taxon>Lythraceae</taxon>
        <taxon>Punica</taxon>
    </lineage>
</organism>
<evidence type="ECO:0000313" key="23">
    <source>
        <dbReference type="Proteomes" id="UP000197138"/>
    </source>
</evidence>
<comment type="subcellular location">
    <subcellularLocation>
        <location evidence="1">Membrane</location>
        <topology evidence="1">Single-pass type I membrane protein</topology>
    </subcellularLocation>
</comment>
<comment type="catalytic activity">
    <reaction evidence="18">
        <text>L-seryl-[protein] + ATP = O-phospho-L-seryl-[protein] + ADP + H(+)</text>
        <dbReference type="Rhea" id="RHEA:17989"/>
        <dbReference type="Rhea" id="RHEA-COMP:9863"/>
        <dbReference type="Rhea" id="RHEA-COMP:11604"/>
        <dbReference type="ChEBI" id="CHEBI:15378"/>
        <dbReference type="ChEBI" id="CHEBI:29999"/>
        <dbReference type="ChEBI" id="CHEBI:30616"/>
        <dbReference type="ChEBI" id="CHEBI:83421"/>
        <dbReference type="ChEBI" id="CHEBI:456216"/>
        <dbReference type="EC" id="2.7.11.1"/>
    </reaction>
</comment>
<evidence type="ECO:0000256" key="11">
    <source>
        <dbReference type="ARBA" id="ARBA00022777"/>
    </source>
</evidence>
<keyword evidence="4" id="KW-0597">Phosphoprotein</keyword>
<dbReference type="FunFam" id="3.80.10.10:FF:000221">
    <property type="entry name" value="Leucine-rich repeat receptor-like protein kinase PXL1"/>
    <property type="match status" value="1"/>
</dbReference>
<dbReference type="Gene3D" id="3.80.10.10">
    <property type="entry name" value="Ribonuclease Inhibitor"/>
    <property type="match status" value="1"/>
</dbReference>
<sequence>MSHDRLLLVLFSLFCLSISGFGAVVLPGDEVDALKNIGEKLGKMDWNLSADPCIGLVLTRQSLAGILPSELTRLPYLQQIDLSRNYLSGTIPSEWGSMANLVNISLLGNRLTGPIPRELGNISTLESLVVEANQLSGNLHTELGRLSRLQRLQLSSNNFTGELPSTFANLTALKDIRLSDNQFSGKIPNFIQSWKDLEKLVSQASGLQGPIPAGISSLVKLSDLRISDLNGTEATFPQISNTNIKTLILRSCNLIGELPAYLGDMTNLKTLDVSFNKISGEIPSTFQNLAATDFVGLVSCLRSFHCPRRWHNLYINCGGREVSIGSTAYNEDIDQGAPARFFWNSAYNWAYSSTGHFMNDRPTDSFIWSNTLTTPVDDDPRLYMTARLSPISLTYYGFCLENGNYTGRLVFKDFNIEDAAGGVGKAVTRNFNTTIANTTLEIRLYWAGKGTTAIPSKGVYGPLISAISINPNFVPRIELEEDRSKISTGAMAAIVAAVAVAMFLLTGILWLKGCFGQKLNVERDLRGLDLQTGSFTLRQIKAATSNFDAANKIGEGGFGPVYKGLLSDGTVIAVKQLSSRSKQGNRPEEFQLSLDWPMRHMICVGIAKGLAYLHEESRLKIVHRDIKATNVLLDKNLNPKISDFGLAKLDEEDNSHISTRIAGTYGYMAPEYAMHGYLTDKADVYSFGIVALETVSGRSNTSCRRIGEFLNLLDWAHILKARGGLMELVDPRLGSQFNVEEVMVMIEVALLCTDVTPTTRPAMSSVVSMLEGKTVVPLLIPRDGSTLGDEMNIEAMRRQLSCGYKEEEWINQSHTASFSASADKDLYPLILDSSDYKVSRLTDEERS</sequence>
<dbReference type="PANTHER" id="PTHR48006">
    <property type="entry name" value="LEUCINE-RICH REPEAT-CONTAINING PROTEIN DDB_G0281931-RELATED"/>
    <property type="match status" value="1"/>
</dbReference>
<proteinExistence type="predicted"/>
<keyword evidence="13 19" id="KW-1133">Transmembrane helix</keyword>
<reference evidence="23" key="1">
    <citation type="journal article" date="2017" name="Plant J.">
        <title>The pomegranate (Punica granatum L.) genome and the genomics of punicalagin biosynthesis.</title>
        <authorList>
            <person name="Qin G."/>
            <person name="Xu C."/>
            <person name="Ming R."/>
            <person name="Tang H."/>
            <person name="Guyot R."/>
            <person name="Kramer E.M."/>
            <person name="Hu Y."/>
            <person name="Yi X."/>
            <person name="Qi Y."/>
            <person name="Xu X."/>
            <person name="Gao Z."/>
            <person name="Pan H."/>
            <person name="Jian J."/>
            <person name="Tian Y."/>
            <person name="Yue Z."/>
            <person name="Xu Y."/>
        </authorList>
    </citation>
    <scope>NUCLEOTIDE SEQUENCE [LARGE SCALE GENOMIC DNA]</scope>
    <source>
        <strain evidence="23">cv. Dabenzi</strain>
    </source>
</reference>
<evidence type="ECO:0000256" key="5">
    <source>
        <dbReference type="ARBA" id="ARBA00022614"/>
    </source>
</evidence>
<dbReference type="Pfam" id="PF11721">
    <property type="entry name" value="Malectin"/>
    <property type="match status" value="2"/>
</dbReference>
<keyword evidence="16" id="KW-0325">Glycoprotein</keyword>
<evidence type="ECO:0000256" key="16">
    <source>
        <dbReference type="ARBA" id="ARBA00023180"/>
    </source>
</evidence>
<dbReference type="PANTHER" id="PTHR48006:SF81">
    <property type="entry name" value="PROTEIN KINASE DOMAIN-CONTAINING PROTEIN"/>
    <property type="match status" value="1"/>
</dbReference>
<feature type="chain" id="PRO_5012713549" description="non-specific serine/threonine protein kinase" evidence="20">
    <location>
        <begin position="23"/>
        <end position="847"/>
    </location>
</feature>
<evidence type="ECO:0000256" key="4">
    <source>
        <dbReference type="ARBA" id="ARBA00022553"/>
    </source>
</evidence>
<evidence type="ECO:0000256" key="3">
    <source>
        <dbReference type="ARBA" id="ARBA00022527"/>
    </source>
</evidence>
<dbReference type="SUPFAM" id="SSF56112">
    <property type="entry name" value="Protein kinase-like (PK-like)"/>
    <property type="match status" value="1"/>
</dbReference>
<comment type="caution">
    <text evidence="22">The sequence shown here is derived from an EMBL/GenBank/DDBJ whole genome shotgun (WGS) entry which is preliminary data.</text>
</comment>
<dbReference type="EC" id="2.7.11.1" evidence="2"/>
<dbReference type="Pfam" id="PF23598">
    <property type="entry name" value="LRR_14"/>
    <property type="match status" value="1"/>
</dbReference>
<evidence type="ECO:0000256" key="8">
    <source>
        <dbReference type="ARBA" id="ARBA00022729"/>
    </source>
</evidence>
<evidence type="ECO:0000256" key="9">
    <source>
        <dbReference type="ARBA" id="ARBA00022737"/>
    </source>
</evidence>
<evidence type="ECO:0000256" key="14">
    <source>
        <dbReference type="ARBA" id="ARBA00023136"/>
    </source>
</evidence>
<evidence type="ECO:0000256" key="6">
    <source>
        <dbReference type="ARBA" id="ARBA00022679"/>
    </source>
</evidence>
<dbReference type="FunFam" id="1.10.510.10:FF:000044">
    <property type="entry name" value="Putative LRR receptor-like serine/threonine-protein kinase"/>
    <property type="match status" value="1"/>
</dbReference>
<dbReference type="InterPro" id="IPR021720">
    <property type="entry name" value="Malectin_dom"/>
</dbReference>
<comment type="catalytic activity">
    <reaction evidence="17">
        <text>L-threonyl-[protein] + ATP = O-phospho-L-threonyl-[protein] + ADP + H(+)</text>
        <dbReference type="Rhea" id="RHEA:46608"/>
        <dbReference type="Rhea" id="RHEA-COMP:11060"/>
        <dbReference type="Rhea" id="RHEA-COMP:11605"/>
        <dbReference type="ChEBI" id="CHEBI:15378"/>
        <dbReference type="ChEBI" id="CHEBI:30013"/>
        <dbReference type="ChEBI" id="CHEBI:30616"/>
        <dbReference type="ChEBI" id="CHEBI:61977"/>
        <dbReference type="ChEBI" id="CHEBI:456216"/>
        <dbReference type="EC" id="2.7.11.1"/>
    </reaction>
</comment>
<keyword evidence="3" id="KW-0723">Serine/threonine-protein kinase</keyword>
<gene>
    <name evidence="22" type="ORF">CDL15_Pgr010399</name>
</gene>
<dbReference type="FunFam" id="3.80.10.10:FF:000433">
    <property type="entry name" value="Putative LRR receptor-like serine/threonine-protein kinase isoform A"/>
    <property type="match status" value="1"/>
</dbReference>
<keyword evidence="10" id="KW-0547">Nucleotide-binding</keyword>
<dbReference type="Gene3D" id="2.60.120.430">
    <property type="entry name" value="Galactose-binding lectin"/>
    <property type="match status" value="2"/>
</dbReference>
<feature type="transmembrane region" description="Helical" evidence="19">
    <location>
        <begin position="490"/>
        <end position="511"/>
    </location>
</feature>
<keyword evidence="12" id="KW-0067">ATP-binding</keyword>
<evidence type="ECO:0000256" key="15">
    <source>
        <dbReference type="ARBA" id="ARBA00023170"/>
    </source>
</evidence>
<dbReference type="Pfam" id="PF00069">
    <property type="entry name" value="Pkinase"/>
    <property type="match status" value="1"/>
</dbReference>
<evidence type="ECO:0000256" key="1">
    <source>
        <dbReference type="ARBA" id="ARBA00004479"/>
    </source>
</evidence>
<keyword evidence="6" id="KW-0808">Transferase</keyword>
<keyword evidence="11" id="KW-0418">Kinase</keyword>
<evidence type="ECO:0000256" key="12">
    <source>
        <dbReference type="ARBA" id="ARBA00022840"/>
    </source>
</evidence>